<reference evidence="2 3" key="1">
    <citation type="journal article" date="2018" name="Nat. Biotechnol.">
        <title>A standardized bacterial taxonomy based on genome phylogeny substantially revises the tree of life.</title>
        <authorList>
            <person name="Parks D.H."/>
            <person name="Chuvochina M."/>
            <person name="Waite D.W."/>
            <person name="Rinke C."/>
            <person name="Skarshewski A."/>
            <person name="Chaumeil P.A."/>
            <person name="Hugenholtz P."/>
        </authorList>
    </citation>
    <scope>NUCLEOTIDE SEQUENCE [LARGE SCALE GENOMIC DNA]</scope>
    <source>
        <strain evidence="2">UBA8781</strain>
    </source>
</reference>
<dbReference type="Gene3D" id="3.20.20.140">
    <property type="entry name" value="Metal-dependent hydrolases"/>
    <property type="match status" value="1"/>
</dbReference>
<dbReference type="PANTHER" id="PTHR42924">
    <property type="entry name" value="EXONUCLEASE"/>
    <property type="match status" value="1"/>
</dbReference>
<dbReference type="PANTHER" id="PTHR42924:SF3">
    <property type="entry name" value="POLYMERASE_HISTIDINOL PHOSPHATASE N-TERMINAL DOMAIN-CONTAINING PROTEIN"/>
    <property type="match status" value="1"/>
</dbReference>
<dbReference type="STRING" id="229919.GCA_001050195_00364"/>
<comment type="caution">
    <text evidence="2">The sequence shown here is derived from an EMBL/GenBank/DDBJ whole genome shotgun (WGS) entry which is preliminary data.</text>
</comment>
<dbReference type="CDD" id="cd07432">
    <property type="entry name" value="PHP_HisPPase"/>
    <property type="match status" value="1"/>
</dbReference>
<dbReference type="InterPro" id="IPR016195">
    <property type="entry name" value="Pol/histidinol_Pase-like"/>
</dbReference>
<dbReference type="GO" id="GO:0004534">
    <property type="term" value="F:5'-3' RNA exonuclease activity"/>
    <property type="evidence" value="ECO:0007669"/>
    <property type="project" value="TreeGrafter"/>
</dbReference>
<dbReference type="Proteomes" id="UP000264141">
    <property type="component" value="Unassembled WGS sequence"/>
</dbReference>
<dbReference type="SMART" id="SM00481">
    <property type="entry name" value="POLIIIAc"/>
    <property type="match status" value="1"/>
</dbReference>
<dbReference type="AlphaFoldDB" id="A0A3D1JER7"/>
<organism evidence="2 3">
    <name type="scientific">Anaerolinea thermolimosa</name>
    <dbReference type="NCBI Taxonomy" id="229919"/>
    <lineage>
        <taxon>Bacteria</taxon>
        <taxon>Bacillati</taxon>
        <taxon>Chloroflexota</taxon>
        <taxon>Anaerolineae</taxon>
        <taxon>Anaerolineales</taxon>
        <taxon>Anaerolineaceae</taxon>
        <taxon>Anaerolinea</taxon>
    </lineage>
</organism>
<accession>A0A3D1JER7</accession>
<proteinExistence type="predicted"/>
<feature type="domain" description="Polymerase/histidinol phosphatase N-terminal" evidence="1">
    <location>
        <begin position="3"/>
        <end position="71"/>
    </location>
</feature>
<dbReference type="GO" id="GO:0035312">
    <property type="term" value="F:5'-3' DNA exonuclease activity"/>
    <property type="evidence" value="ECO:0007669"/>
    <property type="project" value="TreeGrafter"/>
</dbReference>
<dbReference type="Pfam" id="PF13263">
    <property type="entry name" value="PHP_C"/>
    <property type="match status" value="1"/>
</dbReference>
<evidence type="ECO:0000313" key="2">
    <source>
        <dbReference type="EMBL" id="HCE16993.1"/>
    </source>
</evidence>
<dbReference type="SUPFAM" id="SSF89550">
    <property type="entry name" value="PHP domain-like"/>
    <property type="match status" value="1"/>
</dbReference>
<dbReference type="OrthoDB" id="9804333at2"/>
<protein>
    <submittedName>
        <fullName evidence="2">PHP domain-containing protein</fullName>
    </submittedName>
</protein>
<dbReference type="EMBL" id="DPBP01000019">
    <property type="protein sequence ID" value="HCE16993.1"/>
    <property type="molecule type" value="Genomic_DNA"/>
</dbReference>
<dbReference type="RefSeq" id="WP_062189174.1">
    <property type="nucleotide sequence ID" value="NZ_DF967965.1"/>
</dbReference>
<gene>
    <name evidence="2" type="ORF">DEQ80_03955</name>
</gene>
<sequence length="195" mass="22041">MKVDFHVHASERSGCAVSGEEEMIRAARAAGLDAIVFTDHHRLVSPMRLSELNERYAPFRIYGGVEITTREGEDCLVFGVQDPLLESTEWPYCELMTFVRERGGFVALAHPFRYAPEIRVDLEACPPDGIEVRSRNTPPAREADIREIARRYGLVMLCNSDAHNVQSVGEYFNEVSELSDGDRQLVERLRTLKNG</sequence>
<name>A0A3D1JER7_9CHLR</name>
<dbReference type="InterPro" id="IPR052018">
    <property type="entry name" value="PHP_domain"/>
</dbReference>
<evidence type="ECO:0000259" key="1">
    <source>
        <dbReference type="SMART" id="SM00481"/>
    </source>
</evidence>
<dbReference type="InterPro" id="IPR003141">
    <property type="entry name" value="Pol/His_phosphatase_N"/>
</dbReference>
<evidence type="ECO:0000313" key="3">
    <source>
        <dbReference type="Proteomes" id="UP000264141"/>
    </source>
</evidence>